<dbReference type="SUPFAM" id="SSF49562">
    <property type="entry name" value="C2 domain (Calcium/lipid-binding domain, CaLB)"/>
    <property type="match status" value="1"/>
</dbReference>
<evidence type="ECO:0000256" key="11">
    <source>
        <dbReference type="ARBA" id="ARBA00024037"/>
    </source>
</evidence>
<keyword evidence="3" id="KW-0343">GTPase activation</keyword>
<evidence type="ECO:0000259" key="12">
    <source>
        <dbReference type="PROSITE" id="PS50004"/>
    </source>
</evidence>
<protein>
    <recommendedName>
        <fullName evidence="12">C2 domain-containing protein</fullName>
    </recommendedName>
</protein>
<evidence type="ECO:0000256" key="6">
    <source>
        <dbReference type="ARBA" id="ARBA00022723"/>
    </source>
</evidence>
<comment type="subcellular location">
    <subcellularLocation>
        <location evidence="2">Cell membrane</location>
    </subcellularLocation>
    <subcellularLocation>
        <location evidence="1">Nucleus</location>
    </subcellularLocation>
</comment>
<evidence type="ECO:0000313" key="14">
    <source>
        <dbReference type="Proteomes" id="UP000030748"/>
    </source>
</evidence>
<feature type="non-terminal residue" evidence="13">
    <location>
        <position position="1"/>
    </location>
</feature>
<dbReference type="Pfam" id="PF00168">
    <property type="entry name" value="C2"/>
    <property type="match status" value="1"/>
</dbReference>
<dbReference type="PANTHER" id="PTHR45933:SF45">
    <property type="entry name" value="C2 DOMAIN-CONTAINING PROTEIN"/>
    <property type="match status" value="1"/>
</dbReference>
<dbReference type="GO" id="GO:0005634">
    <property type="term" value="C:nucleus"/>
    <property type="evidence" value="ECO:0007669"/>
    <property type="project" value="UniProtKB-SubCell"/>
</dbReference>
<evidence type="ECO:0000256" key="5">
    <source>
        <dbReference type="ARBA" id="ARBA00022682"/>
    </source>
</evidence>
<dbReference type="InterPro" id="IPR000008">
    <property type="entry name" value="C2_dom"/>
</dbReference>
<comment type="similarity">
    <text evidence="11">Belongs to the plant CAR protein family.</text>
</comment>
<dbReference type="PANTHER" id="PTHR45933">
    <property type="entry name" value="PROTEIN C2-DOMAIN ABA-RELATED 4"/>
    <property type="match status" value="1"/>
</dbReference>
<evidence type="ECO:0000256" key="3">
    <source>
        <dbReference type="ARBA" id="ARBA00022468"/>
    </source>
</evidence>
<evidence type="ECO:0000256" key="10">
    <source>
        <dbReference type="ARBA" id="ARBA00023242"/>
    </source>
</evidence>
<sequence>WVQRGINLAVGGDGRIGDHFVVITTGEKRVETRVVANGVNPEWDDKLRIVNSSQSHQVTLTVYDQNKLSNIDEKIGEAEFDIGPLVEATKMNPNGFPNGTIIRRIMPSCSNCLAKESFPFWKDGIVMQKMCLKLKNVECGEIELLIWWVI</sequence>
<dbReference type="Gene3D" id="2.60.40.150">
    <property type="entry name" value="C2 domain"/>
    <property type="match status" value="1"/>
</dbReference>
<evidence type="ECO:0000256" key="7">
    <source>
        <dbReference type="ARBA" id="ARBA00022837"/>
    </source>
</evidence>
<evidence type="ECO:0000256" key="4">
    <source>
        <dbReference type="ARBA" id="ARBA00022475"/>
    </source>
</evidence>
<keyword evidence="14" id="KW-1185">Reference proteome</keyword>
<evidence type="ECO:0000256" key="1">
    <source>
        <dbReference type="ARBA" id="ARBA00004123"/>
    </source>
</evidence>
<dbReference type="GO" id="GO:0008289">
    <property type="term" value="F:lipid binding"/>
    <property type="evidence" value="ECO:0007669"/>
    <property type="project" value="UniProtKB-KW"/>
</dbReference>
<evidence type="ECO:0000313" key="13">
    <source>
        <dbReference type="EMBL" id="EYU26872.1"/>
    </source>
</evidence>
<dbReference type="GO" id="GO:0009738">
    <property type="term" value="P:abscisic acid-activated signaling pathway"/>
    <property type="evidence" value="ECO:0007669"/>
    <property type="project" value="UniProtKB-KW"/>
</dbReference>
<keyword evidence="5" id="KW-0938">Abscisic acid signaling pathway</keyword>
<gene>
    <name evidence="13" type="ORF">MIMGU_mgv1a025125mg</name>
</gene>
<dbReference type="GO" id="GO:0005096">
    <property type="term" value="F:GTPase activator activity"/>
    <property type="evidence" value="ECO:0007669"/>
    <property type="project" value="UniProtKB-KW"/>
</dbReference>
<dbReference type="GO" id="GO:0046872">
    <property type="term" value="F:metal ion binding"/>
    <property type="evidence" value="ECO:0007669"/>
    <property type="project" value="UniProtKB-KW"/>
</dbReference>
<keyword evidence="8" id="KW-0446">Lipid-binding</keyword>
<dbReference type="PROSITE" id="PS50004">
    <property type="entry name" value="C2"/>
    <property type="match status" value="1"/>
</dbReference>
<dbReference type="SMART" id="SM00239">
    <property type="entry name" value="C2"/>
    <property type="match status" value="1"/>
</dbReference>
<evidence type="ECO:0000256" key="2">
    <source>
        <dbReference type="ARBA" id="ARBA00004236"/>
    </source>
</evidence>
<keyword evidence="9" id="KW-0472">Membrane</keyword>
<proteinExistence type="inferred from homology"/>
<name>A0A022QDV9_ERYGU</name>
<feature type="domain" description="C2" evidence="12">
    <location>
        <begin position="1"/>
        <end position="96"/>
    </location>
</feature>
<evidence type="ECO:0000256" key="8">
    <source>
        <dbReference type="ARBA" id="ARBA00023121"/>
    </source>
</evidence>
<keyword evidence="10" id="KW-0539">Nucleus</keyword>
<dbReference type="Proteomes" id="UP000030748">
    <property type="component" value="Unassembled WGS sequence"/>
</dbReference>
<reference evidence="13 14" key="1">
    <citation type="journal article" date="2013" name="Proc. Natl. Acad. Sci. U.S.A.">
        <title>Fine-scale variation in meiotic recombination in Mimulus inferred from population shotgun sequencing.</title>
        <authorList>
            <person name="Hellsten U."/>
            <person name="Wright K.M."/>
            <person name="Jenkins J."/>
            <person name="Shu S."/>
            <person name="Yuan Y."/>
            <person name="Wessler S.R."/>
            <person name="Schmutz J."/>
            <person name="Willis J.H."/>
            <person name="Rokhsar D.S."/>
        </authorList>
    </citation>
    <scope>NUCLEOTIDE SEQUENCE [LARGE SCALE GENOMIC DNA]</scope>
    <source>
        <strain evidence="14">cv. DUN x IM62</strain>
    </source>
</reference>
<dbReference type="STRING" id="4155.A0A022QDV9"/>
<dbReference type="InterPro" id="IPR035892">
    <property type="entry name" value="C2_domain_sf"/>
</dbReference>
<keyword evidence="6" id="KW-0479">Metal-binding</keyword>
<keyword evidence="7" id="KW-0106">Calcium</keyword>
<dbReference type="EMBL" id="KI631555">
    <property type="protein sequence ID" value="EYU26872.1"/>
    <property type="molecule type" value="Genomic_DNA"/>
</dbReference>
<organism evidence="13 14">
    <name type="scientific">Erythranthe guttata</name>
    <name type="common">Yellow monkey flower</name>
    <name type="synonym">Mimulus guttatus</name>
    <dbReference type="NCBI Taxonomy" id="4155"/>
    <lineage>
        <taxon>Eukaryota</taxon>
        <taxon>Viridiplantae</taxon>
        <taxon>Streptophyta</taxon>
        <taxon>Embryophyta</taxon>
        <taxon>Tracheophyta</taxon>
        <taxon>Spermatophyta</taxon>
        <taxon>Magnoliopsida</taxon>
        <taxon>eudicotyledons</taxon>
        <taxon>Gunneridae</taxon>
        <taxon>Pentapetalae</taxon>
        <taxon>asterids</taxon>
        <taxon>lamiids</taxon>
        <taxon>Lamiales</taxon>
        <taxon>Phrymaceae</taxon>
        <taxon>Erythranthe</taxon>
    </lineage>
</organism>
<keyword evidence="4" id="KW-1003">Cell membrane</keyword>
<evidence type="ECO:0000256" key="9">
    <source>
        <dbReference type="ARBA" id="ARBA00023136"/>
    </source>
</evidence>
<dbReference type="GO" id="GO:0005886">
    <property type="term" value="C:plasma membrane"/>
    <property type="evidence" value="ECO:0007669"/>
    <property type="project" value="UniProtKB-SubCell"/>
</dbReference>
<dbReference type="InterPro" id="IPR044562">
    <property type="entry name" value="CAR1-11"/>
</dbReference>
<dbReference type="AlphaFoldDB" id="A0A022QDV9"/>
<accession>A0A022QDV9</accession>